<dbReference type="AlphaFoldDB" id="A0A7V1N2Y6"/>
<dbReference type="EMBL" id="DRKW01000104">
    <property type="protein sequence ID" value="HEB73953.1"/>
    <property type="molecule type" value="Genomic_DNA"/>
</dbReference>
<dbReference type="CDD" id="cd02197">
    <property type="entry name" value="HypE"/>
    <property type="match status" value="1"/>
</dbReference>
<dbReference type="PIRSF" id="PIRSF005644">
    <property type="entry name" value="Hdrgns_mtr_HypE"/>
    <property type="match status" value="1"/>
</dbReference>
<protein>
    <submittedName>
        <fullName evidence="4">Hydrogenase expression/formation protein HypE</fullName>
    </submittedName>
</protein>
<dbReference type="NCBIfam" id="TIGR02124">
    <property type="entry name" value="hypE"/>
    <property type="match status" value="1"/>
</dbReference>
<reference evidence="4" key="1">
    <citation type="journal article" date="2020" name="mSystems">
        <title>Genome- and Community-Level Interaction Insights into Carbon Utilization and Element Cycling Functions of Hydrothermarchaeota in Hydrothermal Sediment.</title>
        <authorList>
            <person name="Zhou Z."/>
            <person name="Liu Y."/>
            <person name="Xu W."/>
            <person name="Pan J."/>
            <person name="Luo Z.H."/>
            <person name="Li M."/>
        </authorList>
    </citation>
    <scope>NUCLEOTIDE SEQUENCE [LARGE SCALE GENOMIC DNA]</scope>
    <source>
        <strain evidence="4">HyVt-45</strain>
    </source>
</reference>
<comment type="similarity">
    <text evidence="1">Belongs to the HypE family.</text>
</comment>
<dbReference type="Gene3D" id="3.90.650.10">
    <property type="entry name" value="PurM-like C-terminal domain"/>
    <property type="match status" value="1"/>
</dbReference>
<organism evidence="4">
    <name type="scientific">Desulfofervidus auxilii</name>
    <dbReference type="NCBI Taxonomy" id="1621989"/>
    <lineage>
        <taxon>Bacteria</taxon>
        <taxon>Pseudomonadati</taxon>
        <taxon>Thermodesulfobacteriota</taxon>
        <taxon>Candidatus Desulfofervidia</taxon>
        <taxon>Candidatus Desulfofervidales</taxon>
        <taxon>Candidatus Desulfofervidaceae</taxon>
        <taxon>Candidatus Desulfofervidus</taxon>
    </lineage>
</organism>
<sequence>MEKFAKKIILDHGSGGKSSKELIETLFLPFFDNPLLRRMDDSAVFEINGIKFAFSTDSYTVNPIIFPGGNIGSLAIHGTVNDLATQGAKPLYLSVGFILEEGFSGEILKEILEGMKKAAEEAHVLIITGDTKVVPRGQADKIFINTTGIGVVKKSHISGHNAQVGDLILINGSIGDHGMCILCLQEGLSLEMPLKSDTAPLNGLVEKILTITDNIHTMRDPTRGGVATTLNEIAYQSQVGIEIWEEALPFKKEVLGAGELLGIDPLYLANEGKMLIFIEKKEADKVLETMRNHSYGKEAAIIGEVKAEPKGKVWLKTRLGSKRLLDMLVGEALPRIC</sequence>
<dbReference type="InterPro" id="IPR036676">
    <property type="entry name" value="PurM-like_C_sf"/>
</dbReference>
<dbReference type="PANTHER" id="PTHR30303">
    <property type="entry name" value="HYDROGENASE ISOENZYMES FORMATION PROTEIN HYPE"/>
    <property type="match status" value="1"/>
</dbReference>
<dbReference type="Pfam" id="PF00586">
    <property type="entry name" value="AIRS"/>
    <property type="match status" value="1"/>
</dbReference>
<feature type="domain" description="PurM-like N-terminal" evidence="2">
    <location>
        <begin position="40"/>
        <end position="152"/>
    </location>
</feature>
<dbReference type="GO" id="GO:0051604">
    <property type="term" value="P:protein maturation"/>
    <property type="evidence" value="ECO:0007669"/>
    <property type="project" value="TreeGrafter"/>
</dbReference>
<dbReference type="Gene3D" id="3.30.1330.10">
    <property type="entry name" value="PurM-like, N-terminal domain"/>
    <property type="match status" value="1"/>
</dbReference>
<dbReference type="SUPFAM" id="SSF55326">
    <property type="entry name" value="PurM N-terminal domain-like"/>
    <property type="match status" value="1"/>
</dbReference>
<feature type="domain" description="PurM-like C-terminal" evidence="3">
    <location>
        <begin position="163"/>
        <end position="315"/>
    </location>
</feature>
<evidence type="ECO:0000259" key="3">
    <source>
        <dbReference type="Pfam" id="PF02769"/>
    </source>
</evidence>
<name>A0A7V1N2Y6_DESA2</name>
<dbReference type="InterPro" id="IPR036921">
    <property type="entry name" value="PurM-like_N_sf"/>
</dbReference>
<dbReference type="Pfam" id="PF02769">
    <property type="entry name" value="AIRS_C"/>
    <property type="match status" value="1"/>
</dbReference>
<dbReference type="InterPro" id="IPR011854">
    <property type="entry name" value="HypE"/>
</dbReference>
<gene>
    <name evidence="4" type="primary">hypE</name>
    <name evidence="4" type="ORF">ENJ03_01870</name>
</gene>
<dbReference type="PANTHER" id="PTHR30303:SF0">
    <property type="entry name" value="CARBAMOYL DEHYDRATASE HYPE"/>
    <property type="match status" value="1"/>
</dbReference>
<dbReference type="SUPFAM" id="SSF56042">
    <property type="entry name" value="PurM C-terminal domain-like"/>
    <property type="match status" value="1"/>
</dbReference>
<evidence type="ECO:0000313" key="4">
    <source>
        <dbReference type="EMBL" id="HEB73953.1"/>
    </source>
</evidence>
<evidence type="ECO:0000256" key="1">
    <source>
        <dbReference type="ARBA" id="ARBA00006243"/>
    </source>
</evidence>
<accession>A0A7V1N2Y6</accession>
<dbReference type="Proteomes" id="UP000886268">
    <property type="component" value="Unassembled WGS sequence"/>
</dbReference>
<proteinExistence type="inferred from homology"/>
<comment type="caution">
    <text evidence="4">The sequence shown here is derived from an EMBL/GenBank/DDBJ whole genome shotgun (WGS) entry which is preliminary data.</text>
</comment>
<evidence type="ECO:0000259" key="2">
    <source>
        <dbReference type="Pfam" id="PF00586"/>
    </source>
</evidence>
<dbReference type="InterPro" id="IPR016188">
    <property type="entry name" value="PurM-like_N"/>
</dbReference>
<dbReference type="InterPro" id="IPR010918">
    <property type="entry name" value="PurM-like_C_dom"/>
</dbReference>